<dbReference type="GO" id="GO:0044027">
    <property type="term" value="P:negative regulation of gene expression via chromosomal CpG island methylation"/>
    <property type="evidence" value="ECO:0007669"/>
    <property type="project" value="TreeGrafter"/>
</dbReference>
<keyword evidence="2 5" id="KW-0808">Transferase</keyword>
<comment type="catalytic activity">
    <reaction evidence="7">
        <text>a 2'-deoxycytidine in DNA + S-adenosyl-L-methionine = a 5-methyl-2'-deoxycytidine in DNA + S-adenosyl-L-homocysteine + H(+)</text>
        <dbReference type="Rhea" id="RHEA:13681"/>
        <dbReference type="Rhea" id="RHEA-COMP:11369"/>
        <dbReference type="Rhea" id="RHEA-COMP:11370"/>
        <dbReference type="ChEBI" id="CHEBI:15378"/>
        <dbReference type="ChEBI" id="CHEBI:57856"/>
        <dbReference type="ChEBI" id="CHEBI:59789"/>
        <dbReference type="ChEBI" id="CHEBI:85452"/>
        <dbReference type="ChEBI" id="CHEBI:85454"/>
        <dbReference type="EC" id="2.1.1.37"/>
    </reaction>
</comment>
<dbReference type="PANTHER" id="PTHR10629:SF52">
    <property type="entry name" value="DNA (CYTOSINE-5)-METHYLTRANSFERASE 1"/>
    <property type="match status" value="1"/>
</dbReference>
<dbReference type="HOGENOM" id="CLU_006958_2_0_9"/>
<dbReference type="EC" id="2.1.1.37" evidence="7"/>
<reference evidence="9" key="1">
    <citation type="submission" date="2012-12" db="EMBL/GenBank/DDBJ databases">
        <title>The genome sequence of Bacillus cereus VD146.</title>
        <authorList>
            <consortium name="The Broad Institute Genome Sequencing Platform"/>
            <consortium name="The Broad Institute Genome Sequencing Center for Infectious Disease"/>
            <person name="Feldgarden M."/>
            <person name="Van der Auwera G.A."/>
            <person name="Mahillon J."/>
            <person name="Duprez V."/>
            <person name="Timmery S."/>
            <person name="Mattelet C."/>
            <person name="Dierick K."/>
            <person name="Sun M."/>
            <person name="Yu Z."/>
            <person name="Zhu L."/>
            <person name="Hu X."/>
            <person name="Shank E.B."/>
            <person name="Swiecicka I."/>
            <person name="Hansen B.M."/>
            <person name="Andrup L."/>
            <person name="Walker B."/>
            <person name="Young S.K."/>
            <person name="Zeng Q."/>
            <person name="Gargeya S."/>
            <person name="Fitzgerald M."/>
            <person name="Haas B."/>
            <person name="Abouelleil A."/>
            <person name="Alvarado L."/>
            <person name="Arachchi H.M."/>
            <person name="Berlin A.M."/>
            <person name="Chapman S.B."/>
            <person name="Dewar J."/>
            <person name="Goldberg J."/>
            <person name="Griggs A."/>
            <person name="Gujja S."/>
            <person name="Hansen M."/>
            <person name="Howarth C."/>
            <person name="Imamovic A."/>
            <person name="Larimer J."/>
            <person name="McCowan C."/>
            <person name="Murphy C."/>
            <person name="Neiman D."/>
            <person name="Pearson M."/>
            <person name="Priest M."/>
            <person name="Roberts A."/>
            <person name="Saif S."/>
            <person name="Shea T."/>
            <person name="Sisk P."/>
            <person name="Sykes S."/>
            <person name="Wortman J."/>
            <person name="Nusbaum C."/>
            <person name="Birren B."/>
        </authorList>
    </citation>
    <scope>NUCLEOTIDE SEQUENCE [LARGE SCALE GENOMIC DNA]</scope>
    <source>
        <strain evidence="9">VD146</strain>
    </source>
</reference>
<evidence type="ECO:0000256" key="7">
    <source>
        <dbReference type="RuleBase" id="RU000417"/>
    </source>
</evidence>
<proteinExistence type="inferred from homology"/>
<dbReference type="GO" id="GO:0003886">
    <property type="term" value="F:DNA (cytosine-5-)-methyltransferase activity"/>
    <property type="evidence" value="ECO:0007669"/>
    <property type="project" value="UniProtKB-EC"/>
</dbReference>
<keyword evidence="1 5" id="KW-0489">Methyltransferase</keyword>
<dbReference type="Gene3D" id="3.90.120.10">
    <property type="entry name" value="DNA Methylase, subunit A, domain 2"/>
    <property type="match status" value="1"/>
</dbReference>
<evidence type="ECO:0000256" key="4">
    <source>
        <dbReference type="ARBA" id="ARBA00022747"/>
    </source>
</evidence>
<comment type="similarity">
    <text evidence="5 6">Belongs to the class I-like SAM-binding methyltransferase superfamily. C5-methyltransferase family.</text>
</comment>
<dbReference type="InterPro" id="IPR029063">
    <property type="entry name" value="SAM-dependent_MTases_sf"/>
</dbReference>
<dbReference type="InterPro" id="IPR001525">
    <property type="entry name" value="C5_MeTfrase"/>
</dbReference>
<dbReference type="PROSITE" id="PS51679">
    <property type="entry name" value="SAM_MT_C5"/>
    <property type="match status" value="1"/>
</dbReference>
<sequence length="419" mass="48108">MSKPTLISLFSGAGGMDLGFKNKEFNIIWANDFEKDAVITYKNNIGDHIVLGDITTIDSSKIPGKKNEVDVVIGGFPCQGFSVANTKRSMADKRNYLYLELLRVIKEKKPKFFVAENVKGLLSMEKGKIINMIVSDFKKLGYEVEYKLLNAADYGIPQQRERVFIVGNRIGINNSDLFPKQTHYNIYPTEEDGKVRSTSLIAKQPYITVKETIELLLDVEITNGKTNDFVLINDEKIYNHIASTKVADTFFGRKYDVNQADICDYLKYWRDKSEWTTKKIDNHFGYKHTAGHWFRKDNKSGSIPKPSDWWELKKLLEFDDTYDKQVTTFVEKKIQFEQSLRITNWYRASDTITATSPEIHINKQRRLSARECALLQTFPNDFIFSGSLNSQYKQIGNAVPVKLAELLAQNIKNKLKKNG</sequence>
<dbReference type="PANTHER" id="PTHR10629">
    <property type="entry name" value="CYTOSINE-SPECIFIC METHYLTRANSFERASE"/>
    <property type="match status" value="1"/>
</dbReference>
<protein>
    <recommendedName>
        <fullName evidence="7">Cytosine-specific methyltransferase</fullName>
        <ecNumber evidence="7">2.1.1.37</ecNumber>
    </recommendedName>
</protein>
<evidence type="ECO:0000256" key="2">
    <source>
        <dbReference type="ARBA" id="ARBA00022679"/>
    </source>
</evidence>
<dbReference type="REBASE" id="75378">
    <property type="entry name" value="M2.BceVD146ORF226P"/>
</dbReference>
<dbReference type="SUPFAM" id="SSF53335">
    <property type="entry name" value="S-adenosyl-L-methionine-dependent methyltransferases"/>
    <property type="match status" value="1"/>
</dbReference>
<dbReference type="GO" id="GO:0009307">
    <property type="term" value="P:DNA restriction-modification system"/>
    <property type="evidence" value="ECO:0007669"/>
    <property type="project" value="UniProtKB-KW"/>
</dbReference>
<dbReference type="InterPro" id="IPR031303">
    <property type="entry name" value="C5_meth_CS"/>
</dbReference>
<dbReference type="AlphaFoldDB" id="R8N9L1"/>
<evidence type="ECO:0000313" key="8">
    <source>
        <dbReference type="EMBL" id="EOP43181.1"/>
    </source>
</evidence>
<dbReference type="PATRIC" id="fig|1053236.3.peg.1586"/>
<dbReference type="NCBIfam" id="TIGR00675">
    <property type="entry name" value="dcm"/>
    <property type="match status" value="1"/>
</dbReference>
<dbReference type="GO" id="GO:0032259">
    <property type="term" value="P:methylation"/>
    <property type="evidence" value="ECO:0007669"/>
    <property type="project" value="UniProtKB-KW"/>
</dbReference>
<dbReference type="Gene3D" id="3.40.50.150">
    <property type="entry name" value="Vaccinia Virus protein VP39"/>
    <property type="match status" value="1"/>
</dbReference>
<dbReference type="InterPro" id="IPR018117">
    <property type="entry name" value="C5_DNA_meth_AS"/>
</dbReference>
<dbReference type="RefSeq" id="WP_016119713.1">
    <property type="nucleotide sequence ID" value="NZ_KB976677.1"/>
</dbReference>
<dbReference type="Pfam" id="PF00145">
    <property type="entry name" value="DNA_methylase"/>
    <property type="match status" value="1"/>
</dbReference>
<dbReference type="PRINTS" id="PR00105">
    <property type="entry name" value="C5METTRFRASE"/>
</dbReference>
<keyword evidence="3 5" id="KW-0949">S-adenosyl-L-methionine</keyword>
<dbReference type="InterPro" id="IPR050390">
    <property type="entry name" value="C5-Methyltransferase"/>
</dbReference>
<organism evidence="8 9">
    <name type="scientific">Bacillus cereus (strain VD146)</name>
    <dbReference type="NCBI Taxonomy" id="1053236"/>
    <lineage>
        <taxon>Bacteria</taxon>
        <taxon>Bacillati</taxon>
        <taxon>Bacillota</taxon>
        <taxon>Bacilli</taxon>
        <taxon>Bacillales</taxon>
        <taxon>Bacillaceae</taxon>
        <taxon>Bacillus</taxon>
        <taxon>Bacillus cereus group</taxon>
    </lineage>
</organism>
<evidence type="ECO:0000256" key="5">
    <source>
        <dbReference type="PROSITE-ProRule" id="PRU01016"/>
    </source>
</evidence>
<name>R8N9L1_BACCX</name>
<gene>
    <name evidence="8" type="ORF">IK1_00231</name>
</gene>
<evidence type="ECO:0000256" key="3">
    <source>
        <dbReference type="ARBA" id="ARBA00022691"/>
    </source>
</evidence>
<evidence type="ECO:0000313" key="9">
    <source>
        <dbReference type="Proteomes" id="UP000014020"/>
    </source>
</evidence>
<feature type="active site" evidence="5">
    <location>
        <position position="78"/>
    </location>
</feature>
<dbReference type="CDD" id="cd00315">
    <property type="entry name" value="Cyt_C5_DNA_methylase"/>
    <property type="match status" value="1"/>
</dbReference>
<dbReference type="PROSITE" id="PS00094">
    <property type="entry name" value="C5_MTASE_1"/>
    <property type="match status" value="1"/>
</dbReference>
<comment type="caution">
    <text evidence="8">The sequence shown here is derived from an EMBL/GenBank/DDBJ whole genome shotgun (WGS) entry which is preliminary data.</text>
</comment>
<accession>R8N9L1</accession>
<keyword evidence="4" id="KW-0680">Restriction system</keyword>
<evidence type="ECO:0000256" key="6">
    <source>
        <dbReference type="RuleBase" id="RU000416"/>
    </source>
</evidence>
<dbReference type="EMBL" id="AHFE01000037">
    <property type="protein sequence ID" value="EOP43181.1"/>
    <property type="molecule type" value="Genomic_DNA"/>
</dbReference>
<dbReference type="GO" id="GO:0003677">
    <property type="term" value="F:DNA binding"/>
    <property type="evidence" value="ECO:0007669"/>
    <property type="project" value="TreeGrafter"/>
</dbReference>
<dbReference type="Proteomes" id="UP000014020">
    <property type="component" value="Unassembled WGS sequence"/>
</dbReference>
<evidence type="ECO:0000256" key="1">
    <source>
        <dbReference type="ARBA" id="ARBA00022603"/>
    </source>
</evidence>
<dbReference type="PROSITE" id="PS00095">
    <property type="entry name" value="C5_MTASE_2"/>
    <property type="match status" value="1"/>
</dbReference>